<dbReference type="EMBL" id="GISG01287413">
    <property type="protein sequence ID" value="MBA4680493.1"/>
    <property type="molecule type" value="Transcribed_RNA"/>
</dbReference>
<feature type="transmembrane region" description="Helical" evidence="1">
    <location>
        <begin position="103"/>
        <end position="124"/>
    </location>
</feature>
<reference evidence="2" key="2">
    <citation type="submission" date="2020-07" db="EMBL/GenBank/DDBJ databases">
        <authorList>
            <person name="Vera ALvarez R."/>
            <person name="Arias-Moreno D.M."/>
            <person name="Jimenez-Jacinto V."/>
            <person name="Jimenez-Bremont J.F."/>
            <person name="Swaminathan K."/>
            <person name="Moose S.P."/>
            <person name="Guerrero-Gonzalez M.L."/>
            <person name="Marino-Ramirez L."/>
            <person name="Landsman D."/>
            <person name="Rodriguez-Kessler M."/>
            <person name="Delgado-Sanchez P."/>
        </authorList>
    </citation>
    <scope>NUCLEOTIDE SEQUENCE</scope>
    <source>
        <tissue evidence="2">Cladode</tissue>
    </source>
</reference>
<accession>A0A7C9B3C1</accession>
<sequence>MNQIESTKMSNMATILDQTTRCKFQILLEIEKMLEKWPRCAGISEKKAAYKNAFGFLQNPYVLLQHINKNYGRAHATTGRNTCLGLILARFLGDCPSCKSETACFLLFLFIELSLWGPIMAAINDCRLPLGIDLDMYLAASFLFTSFLALSIDFFAAAFLSTTFRWSSGIRYFASAGSSSEYISGL</sequence>
<proteinExistence type="predicted"/>
<name>A0A7C9B3C1_OPUST</name>
<protein>
    <submittedName>
        <fullName evidence="2">Uncharacterized protein</fullName>
    </submittedName>
</protein>
<keyword evidence="1" id="KW-0472">Membrane</keyword>
<dbReference type="AlphaFoldDB" id="A0A7C9B3C1"/>
<reference evidence="2" key="1">
    <citation type="journal article" date="2013" name="J. Plant Res.">
        <title>Effect of fungi and light on seed germination of three Opuntia species from semiarid lands of central Mexico.</title>
        <authorList>
            <person name="Delgado-Sanchez P."/>
            <person name="Jimenez-Bremont J.F."/>
            <person name="Guerrero-Gonzalez Mde L."/>
            <person name="Flores J."/>
        </authorList>
    </citation>
    <scope>NUCLEOTIDE SEQUENCE</scope>
    <source>
        <tissue evidence="2">Cladode</tissue>
    </source>
</reference>
<keyword evidence="1" id="KW-0812">Transmembrane</keyword>
<keyword evidence="1" id="KW-1133">Transmembrane helix</keyword>
<feature type="transmembrane region" description="Helical" evidence="1">
    <location>
        <begin position="136"/>
        <end position="161"/>
    </location>
</feature>
<evidence type="ECO:0000256" key="1">
    <source>
        <dbReference type="SAM" id="Phobius"/>
    </source>
</evidence>
<organism evidence="2">
    <name type="scientific">Opuntia streptacantha</name>
    <name type="common">Prickly pear cactus</name>
    <name type="synonym">Opuntia cardona</name>
    <dbReference type="NCBI Taxonomy" id="393608"/>
    <lineage>
        <taxon>Eukaryota</taxon>
        <taxon>Viridiplantae</taxon>
        <taxon>Streptophyta</taxon>
        <taxon>Embryophyta</taxon>
        <taxon>Tracheophyta</taxon>
        <taxon>Spermatophyta</taxon>
        <taxon>Magnoliopsida</taxon>
        <taxon>eudicotyledons</taxon>
        <taxon>Gunneridae</taxon>
        <taxon>Pentapetalae</taxon>
        <taxon>Caryophyllales</taxon>
        <taxon>Cactineae</taxon>
        <taxon>Cactaceae</taxon>
        <taxon>Opuntioideae</taxon>
        <taxon>Opuntia</taxon>
    </lineage>
</organism>
<evidence type="ECO:0000313" key="2">
    <source>
        <dbReference type="EMBL" id="MBA4680493.1"/>
    </source>
</evidence>